<name>A0A368NXG5_AGRVI</name>
<dbReference type="EMBL" id="QUSG01000043">
    <property type="protein sequence ID" value="KAA3519218.1"/>
    <property type="molecule type" value="Genomic_DNA"/>
</dbReference>
<organism evidence="1 2">
    <name type="scientific">Agrobacterium vitis</name>
    <name type="common">Rhizobium vitis</name>
    <dbReference type="NCBI Taxonomy" id="373"/>
    <lineage>
        <taxon>Bacteria</taxon>
        <taxon>Pseudomonadati</taxon>
        <taxon>Pseudomonadota</taxon>
        <taxon>Alphaproteobacteria</taxon>
        <taxon>Hyphomicrobiales</taxon>
        <taxon>Rhizobiaceae</taxon>
        <taxon>Rhizobium/Agrobacterium group</taxon>
        <taxon>Agrobacterium</taxon>
    </lineage>
</organism>
<evidence type="ECO:0008006" key="3">
    <source>
        <dbReference type="Google" id="ProtNLM"/>
    </source>
</evidence>
<dbReference type="InterPro" id="IPR008727">
    <property type="entry name" value="PAAR_motif"/>
</dbReference>
<dbReference type="RefSeq" id="WP_081089030.1">
    <property type="nucleotide sequence ID" value="NZ_CP055265.1"/>
</dbReference>
<dbReference type="Pfam" id="PF05488">
    <property type="entry name" value="PAAR_motif"/>
    <property type="match status" value="1"/>
</dbReference>
<reference evidence="1 2" key="1">
    <citation type="submission" date="2018-08" db="EMBL/GenBank/DDBJ databases">
        <title>Genome sequencing of Agrobacterium vitis strain ICMP 10754.</title>
        <authorList>
            <person name="Visnovsky S.B."/>
            <person name="Pitman A.R."/>
        </authorList>
    </citation>
    <scope>NUCLEOTIDE SEQUENCE [LARGE SCALE GENOMIC DNA]</scope>
    <source>
        <strain evidence="1 2">ICMP 10754</strain>
    </source>
</reference>
<accession>A0A368NXG5</accession>
<sequence>MGNPIAVIGSMHSCPKVEPGPTRHMGGPVITGQGFVRLNGVPIAVVGDDAICTGSGHVDKITSGSSIARINGRAIARVADATAHGGLIAEGVGEVRVD</sequence>
<protein>
    <recommendedName>
        <fullName evidence="3">Type VI secretion protein</fullName>
    </recommendedName>
</protein>
<dbReference type="GeneID" id="60681471"/>
<comment type="caution">
    <text evidence="1">The sequence shown here is derived from an EMBL/GenBank/DDBJ whole genome shotgun (WGS) entry which is preliminary data.</text>
</comment>
<dbReference type="OrthoDB" id="197187at2"/>
<evidence type="ECO:0000313" key="1">
    <source>
        <dbReference type="EMBL" id="KAA3519218.1"/>
    </source>
</evidence>
<dbReference type="Proteomes" id="UP000436911">
    <property type="component" value="Unassembled WGS sequence"/>
</dbReference>
<gene>
    <name evidence="1" type="ORF">DXT89_26630</name>
</gene>
<proteinExistence type="predicted"/>
<dbReference type="Gene3D" id="2.60.200.60">
    <property type="match status" value="2"/>
</dbReference>
<dbReference type="CDD" id="cd14738">
    <property type="entry name" value="PAAR_2"/>
    <property type="match status" value="1"/>
</dbReference>
<dbReference type="AlphaFoldDB" id="A0A368NXG5"/>
<evidence type="ECO:0000313" key="2">
    <source>
        <dbReference type="Proteomes" id="UP000436911"/>
    </source>
</evidence>